<gene>
    <name evidence="5" type="ORF">LK487_09800</name>
</gene>
<dbReference type="GO" id="GO:0140664">
    <property type="term" value="F:ATP-dependent DNA damage sensor activity"/>
    <property type="evidence" value="ECO:0007669"/>
    <property type="project" value="InterPro"/>
</dbReference>
<dbReference type="Proteomes" id="UP001197847">
    <property type="component" value="Unassembled WGS sequence"/>
</dbReference>
<dbReference type="GO" id="GO:0030983">
    <property type="term" value="F:mismatched DNA binding"/>
    <property type="evidence" value="ECO:0007669"/>
    <property type="project" value="InterPro"/>
</dbReference>
<keyword evidence="2" id="KW-0067">ATP-binding</keyword>
<dbReference type="EMBL" id="JAJFBX010000012">
    <property type="protein sequence ID" value="MCC2747315.1"/>
    <property type="molecule type" value="Genomic_DNA"/>
</dbReference>
<proteinExistence type="predicted"/>
<protein>
    <submittedName>
        <fullName evidence="5">DNA mismatch repair protein</fullName>
    </submittedName>
</protein>
<dbReference type="InterPro" id="IPR045076">
    <property type="entry name" value="MutS"/>
</dbReference>
<dbReference type="PANTHER" id="PTHR11361:SF34">
    <property type="entry name" value="DNA MISMATCH REPAIR PROTEIN MSH1, MITOCHONDRIAL"/>
    <property type="match status" value="1"/>
</dbReference>
<accession>A0AAW4WUM2</accession>
<dbReference type="SMART" id="SM00534">
    <property type="entry name" value="MUTSac"/>
    <property type="match status" value="1"/>
</dbReference>
<dbReference type="RefSeq" id="WP_173849309.1">
    <property type="nucleotide sequence ID" value="NZ_JAAISB010000019.1"/>
</dbReference>
<evidence type="ECO:0000313" key="5">
    <source>
        <dbReference type="EMBL" id="MCC2747315.1"/>
    </source>
</evidence>
<dbReference type="GO" id="GO:0005524">
    <property type="term" value="F:ATP binding"/>
    <property type="evidence" value="ECO:0007669"/>
    <property type="project" value="UniProtKB-KW"/>
</dbReference>
<evidence type="ECO:0000256" key="2">
    <source>
        <dbReference type="ARBA" id="ARBA00022840"/>
    </source>
</evidence>
<dbReference type="GO" id="GO:0005829">
    <property type="term" value="C:cytosol"/>
    <property type="evidence" value="ECO:0007669"/>
    <property type="project" value="TreeGrafter"/>
</dbReference>
<dbReference type="Pfam" id="PF00488">
    <property type="entry name" value="MutS_V"/>
    <property type="match status" value="1"/>
</dbReference>
<feature type="domain" description="DNA mismatch repair proteins mutS family" evidence="4">
    <location>
        <begin position="388"/>
        <end position="575"/>
    </location>
</feature>
<dbReference type="AlphaFoldDB" id="A0AAW4WUM2"/>
<dbReference type="InterPro" id="IPR000432">
    <property type="entry name" value="DNA_mismatch_repair_MutS_C"/>
</dbReference>
<evidence type="ECO:0000256" key="1">
    <source>
        <dbReference type="ARBA" id="ARBA00022741"/>
    </source>
</evidence>
<keyword evidence="3" id="KW-0238">DNA-binding</keyword>
<evidence type="ECO:0000313" key="6">
    <source>
        <dbReference type="Proteomes" id="UP001197847"/>
    </source>
</evidence>
<dbReference type="GO" id="GO:0006298">
    <property type="term" value="P:mismatch repair"/>
    <property type="evidence" value="ECO:0007669"/>
    <property type="project" value="InterPro"/>
</dbReference>
<dbReference type="InterPro" id="IPR027417">
    <property type="entry name" value="P-loop_NTPase"/>
</dbReference>
<sequence length="576" mass="65969">MSQKKYSLLYPDTNAQYRTLSDVTMHDLGMDQICKKLSAKEREQNYIQNVMARLYADPAVTQYRCDIFEDVLQQKKMRDDLMEILERISFLREYGSFNREYDESACIWDLLHRLDELNDYIKCVDALHTCLAASDIHSAGFLGLKAYVEKIYADNGFAELKKDISELKMDTSQLKSITVGINLNDRFEADGIGLISVNSKYFTKSGILGNFYDHIASKDRINEDTIWKKNFKFQPFDVNADAVISTPMQKVMDTAVMRSESRGGIVKLPEGDQAKDVTRYTDRIVNHMISHMVKRVREVLNKYVSITITDMTDLIPELLYYIKWAEYIQKLQEQGFTFAKASVYKAGENESDPYMMQARGIYNLKLAVFETEESGNIVPNDMDFDRNRRVYILTGANRGGKTTITQAVGQLFVLAQGGIYIPGKAFTFSPVTGIYTHFPADEDKTLDLGRLGEECKRFKAIYEEADSRSLLLMNESFSTTSFEEGYYIAKDSVRAILHKGMRTIYNTHMHKLAFDVEEMNEEQQKAEHTDGKAFSICVHMKGTERSYQIEVAPPEGKSYASEIAQKYGVTYEMLVK</sequence>
<evidence type="ECO:0000256" key="3">
    <source>
        <dbReference type="ARBA" id="ARBA00023125"/>
    </source>
</evidence>
<name>A0AAW4WUM2_9FIRM</name>
<comment type="caution">
    <text evidence="5">The sequence shown here is derived from an EMBL/GenBank/DDBJ whole genome shotgun (WGS) entry which is preliminary data.</text>
</comment>
<evidence type="ECO:0000259" key="4">
    <source>
        <dbReference type="SMART" id="SM00534"/>
    </source>
</evidence>
<reference evidence="5" key="1">
    <citation type="submission" date="2021-10" db="EMBL/GenBank/DDBJ databases">
        <title>Collection of gut derived symbiotic bacterial strains cultured from healthy donors.</title>
        <authorList>
            <person name="Lin H."/>
            <person name="Littmann E."/>
            <person name="Claire K."/>
            <person name="Pamer E."/>
        </authorList>
    </citation>
    <scope>NUCLEOTIDE SEQUENCE</scope>
    <source>
        <strain evidence="5">MSK.22.92</strain>
    </source>
</reference>
<dbReference type="Gene3D" id="3.40.50.300">
    <property type="entry name" value="P-loop containing nucleotide triphosphate hydrolases"/>
    <property type="match status" value="1"/>
</dbReference>
<organism evidence="5 6">
    <name type="scientific">Agathobacter rectalis</name>
    <dbReference type="NCBI Taxonomy" id="39491"/>
    <lineage>
        <taxon>Bacteria</taxon>
        <taxon>Bacillati</taxon>
        <taxon>Bacillota</taxon>
        <taxon>Clostridia</taxon>
        <taxon>Lachnospirales</taxon>
        <taxon>Lachnospiraceae</taxon>
        <taxon>Agathobacter</taxon>
    </lineage>
</organism>
<dbReference type="SUPFAM" id="SSF52540">
    <property type="entry name" value="P-loop containing nucleoside triphosphate hydrolases"/>
    <property type="match status" value="1"/>
</dbReference>
<keyword evidence="1" id="KW-0547">Nucleotide-binding</keyword>
<dbReference type="PANTHER" id="PTHR11361">
    <property type="entry name" value="DNA MISMATCH REPAIR PROTEIN MUTS FAMILY MEMBER"/>
    <property type="match status" value="1"/>
</dbReference>